<dbReference type="EMBL" id="JAZDQT010000001">
    <property type="protein sequence ID" value="MEE1944500.1"/>
    <property type="molecule type" value="Genomic_DNA"/>
</dbReference>
<dbReference type="RefSeq" id="WP_330106869.1">
    <property type="nucleotide sequence ID" value="NZ_JAZDQT010000001.1"/>
</dbReference>
<accession>A0ABU7I4X4</accession>
<gene>
    <name evidence="1" type="ORF">VRU48_05230</name>
</gene>
<evidence type="ECO:0000313" key="2">
    <source>
        <dbReference type="Proteomes" id="UP001336835"/>
    </source>
</evidence>
<protein>
    <submittedName>
        <fullName evidence="1">Uncharacterized protein</fullName>
    </submittedName>
</protein>
<keyword evidence="2" id="KW-1185">Reference proteome</keyword>
<sequence length="308" mass="35208">MLDFYKDFFKKFYRATGGFIPVRPLEESIYPGDFFQIVNGEMVLLGNIFRNRLIDEDDVEFSIGAKLSPVVWNFSDGVSKPYAVRSKGNSALDGEFEYSRQILTFDGQGSYIFKCIAPESVRIANWTQLEKQLIIKLTHTYYSFREVYVVTESASASSWSLAISDSEKGELEIATNEENESLVDLFGDPSSKTILARDIACNHHDQSGSPCFFKAKKLVVQDSKQELFISDLIREKSHKQHWALQFYNYERYAQTTALRVHVPAHAHASLLDMMQKNQLNANNALDYFAWTDANTDDIERLFVDYGTS</sequence>
<evidence type="ECO:0000313" key="1">
    <source>
        <dbReference type="EMBL" id="MEE1944500.1"/>
    </source>
</evidence>
<reference evidence="1 2" key="1">
    <citation type="submission" date="2024-01" db="EMBL/GenBank/DDBJ databases">
        <title>Pedobacter sp. nov., isolated from fresh soil.</title>
        <authorList>
            <person name="Le N.T.T."/>
        </authorList>
    </citation>
    <scope>NUCLEOTIDE SEQUENCE [LARGE SCALE GENOMIC DNA]</scope>
    <source>
        <strain evidence="1 2">KR3-3</strain>
    </source>
</reference>
<proteinExistence type="predicted"/>
<name>A0ABU7I4X4_9SPHI</name>
<comment type="caution">
    <text evidence="1">The sequence shown here is derived from an EMBL/GenBank/DDBJ whole genome shotgun (WGS) entry which is preliminary data.</text>
</comment>
<dbReference type="Proteomes" id="UP001336835">
    <property type="component" value="Unassembled WGS sequence"/>
</dbReference>
<organism evidence="1 2">
    <name type="scientific">Pedobacter albus</name>
    <dbReference type="NCBI Taxonomy" id="3113905"/>
    <lineage>
        <taxon>Bacteria</taxon>
        <taxon>Pseudomonadati</taxon>
        <taxon>Bacteroidota</taxon>
        <taxon>Sphingobacteriia</taxon>
        <taxon>Sphingobacteriales</taxon>
        <taxon>Sphingobacteriaceae</taxon>
        <taxon>Pedobacter</taxon>
    </lineage>
</organism>